<dbReference type="InterPro" id="IPR013324">
    <property type="entry name" value="RNA_pol_sigma_r3/r4-like"/>
</dbReference>
<reference evidence="3" key="1">
    <citation type="journal article" date="2021" name="Proc. Natl. Acad. Sci. U.S.A.">
        <title>A Catalog of Tens of Thousands of Viruses from Human Metagenomes Reveals Hidden Associations with Chronic Diseases.</title>
        <authorList>
            <person name="Tisza M.J."/>
            <person name="Buck C.B."/>
        </authorList>
    </citation>
    <scope>NUCLEOTIDE SEQUENCE</scope>
    <source>
        <strain evidence="3">Ct8NQ14</strain>
    </source>
</reference>
<evidence type="ECO:0000259" key="2">
    <source>
        <dbReference type="Pfam" id="PF04545"/>
    </source>
</evidence>
<organism evidence="3">
    <name type="scientific">Siphoviridae sp. ct8NQ14</name>
    <dbReference type="NCBI Taxonomy" id="2825363"/>
    <lineage>
        <taxon>Viruses</taxon>
        <taxon>Duplodnaviria</taxon>
        <taxon>Heunggongvirae</taxon>
        <taxon>Uroviricota</taxon>
        <taxon>Caudoviricetes</taxon>
    </lineage>
</organism>
<dbReference type="Pfam" id="PF04545">
    <property type="entry name" value="Sigma70_r4"/>
    <property type="match status" value="1"/>
</dbReference>
<evidence type="ECO:0000313" key="3">
    <source>
        <dbReference type="EMBL" id="DAE08093.1"/>
    </source>
</evidence>
<feature type="coiled-coil region" evidence="1">
    <location>
        <begin position="54"/>
        <end position="88"/>
    </location>
</feature>
<dbReference type="Gene3D" id="1.10.10.60">
    <property type="entry name" value="Homeodomain-like"/>
    <property type="match status" value="1"/>
</dbReference>
<proteinExistence type="predicted"/>
<keyword evidence="1" id="KW-0175">Coiled coil</keyword>
<evidence type="ECO:0000256" key="1">
    <source>
        <dbReference type="SAM" id="Coils"/>
    </source>
</evidence>
<sequence>MTRERMEMYQSNKEEIQELTYKLAHLRENMVGNSVILDGRTGIPRPQAVVGVDEDLLQRRRERYQERKAALEQECEEIESYIESITDSLNRRILRMRYIDGMTQQRIARKVHMSQSAVSKRIEKFFEIL</sequence>
<dbReference type="InterPro" id="IPR007630">
    <property type="entry name" value="RNA_pol_sigma70_r4"/>
</dbReference>
<name>A0A8S5PNJ5_9CAUD</name>
<protein>
    <submittedName>
        <fullName evidence="3">RNA polymerase sigma-70 factor</fullName>
    </submittedName>
</protein>
<dbReference type="GO" id="GO:0003700">
    <property type="term" value="F:DNA-binding transcription factor activity"/>
    <property type="evidence" value="ECO:0007669"/>
    <property type="project" value="InterPro"/>
</dbReference>
<dbReference type="EMBL" id="BK015464">
    <property type="protein sequence ID" value="DAE08093.1"/>
    <property type="molecule type" value="Genomic_DNA"/>
</dbReference>
<dbReference type="GO" id="GO:0006352">
    <property type="term" value="P:DNA-templated transcription initiation"/>
    <property type="evidence" value="ECO:0007669"/>
    <property type="project" value="InterPro"/>
</dbReference>
<dbReference type="SUPFAM" id="SSF88659">
    <property type="entry name" value="Sigma3 and sigma4 domains of RNA polymerase sigma factors"/>
    <property type="match status" value="1"/>
</dbReference>
<accession>A0A8S5PNJ5</accession>
<feature type="domain" description="RNA polymerase sigma-70 region 4" evidence="2">
    <location>
        <begin position="91"/>
        <end position="124"/>
    </location>
</feature>